<dbReference type="PROSITE" id="PS00924">
    <property type="entry name" value="ASP_GLU_RACEMASE_2"/>
    <property type="match status" value="1"/>
</dbReference>
<evidence type="ECO:0000256" key="2">
    <source>
        <dbReference type="ARBA" id="ARBA00013090"/>
    </source>
</evidence>
<dbReference type="InterPro" id="IPR004391">
    <property type="entry name" value="Glu_race"/>
</dbReference>
<evidence type="ECO:0000256" key="6">
    <source>
        <dbReference type="ARBA" id="ARBA00023316"/>
    </source>
</evidence>
<dbReference type="SUPFAM" id="SSF53681">
    <property type="entry name" value="Aspartate/glutamate racemase"/>
    <property type="match status" value="2"/>
</dbReference>
<dbReference type="GO" id="GO:0071555">
    <property type="term" value="P:cell wall organization"/>
    <property type="evidence" value="ECO:0007669"/>
    <property type="project" value="UniProtKB-KW"/>
</dbReference>
<organism evidence="7">
    <name type="scientific">hydrothermal vent metagenome</name>
    <dbReference type="NCBI Taxonomy" id="652676"/>
    <lineage>
        <taxon>unclassified sequences</taxon>
        <taxon>metagenomes</taxon>
        <taxon>ecological metagenomes</taxon>
    </lineage>
</organism>
<evidence type="ECO:0000313" key="7">
    <source>
        <dbReference type="EMBL" id="VAW83746.1"/>
    </source>
</evidence>
<dbReference type="EC" id="5.1.1.3" evidence="2"/>
<dbReference type="PANTHER" id="PTHR21198:SF2">
    <property type="entry name" value="GLUTAMATE RACEMASE"/>
    <property type="match status" value="1"/>
</dbReference>
<sequence length="268" mass="29109">MSSAAPIGVFDSGLGGLSVLREIHALMPGESLCYVADSHYAPYGEKSVAQICQRSVVCADWLVGQGVKALVVACNTATAVAVNQLRVRYALPVIAMEPAVKPAGKVTRAGRVGVLATAGTLSSEKYESLLRQHAYHVTVISQPCPGLVEEIEKGDFESVALRDLLSSYLEPLLRAQVDTLILGCTHYSLIHRLIVELVGEAVAVLDGGAAVARQLKQQLISRQLLNPHPSIRPLQCWSSGDLKKQQRLLQQLWSHPFELDRLPLDYKL</sequence>
<protein>
    <recommendedName>
        <fullName evidence="2">glutamate racemase</fullName>
        <ecNumber evidence="2">5.1.1.3</ecNumber>
    </recommendedName>
</protein>
<keyword evidence="5 7" id="KW-0413">Isomerase</keyword>
<dbReference type="GO" id="GO:0008360">
    <property type="term" value="P:regulation of cell shape"/>
    <property type="evidence" value="ECO:0007669"/>
    <property type="project" value="UniProtKB-KW"/>
</dbReference>
<evidence type="ECO:0000256" key="4">
    <source>
        <dbReference type="ARBA" id="ARBA00022984"/>
    </source>
</evidence>
<proteinExistence type="inferred from homology"/>
<dbReference type="EMBL" id="UOFP01000001">
    <property type="protein sequence ID" value="VAW83746.1"/>
    <property type="molecule type" value="Genomic_DNA"/>
</dbReference>
<dbReference type="InterPro" id="IPR018187">
    <property type="entry name" value="Asp/Glu_racemase_AS_1"/>
</dbReference>
<dbReference type="FunFam" id="3.40.50.1860:FF:000001">
    <property type="entry name" value="Glutamate racemase"/>
    <property type="match status" value="1"/>
</dbReference>
<reference evidence="7" key="1">
    <citation type="submission" date="2018-06" db="EMBL/GenBank/DDBJ databases">
        <authorList>
            <person name="Zhirakovskaya E."/>
        </authorList>
    </citation>
    <scope>NUCLEOTIDE SEQUENCE</scope>
</reference>
<accession>A0A3B0ZSZ0</accession>
<comment type="catalytic activity">
    <reaction evidence="1">
        <text>L-glutamate = D-glutamate</text>
        <dbReference type="Rhea" id="RHEA:12813"/>
        <dbReference type="ChEBI" id="CHEBI:29985"/>
        <dbReference type="ChEBI" id="CHEBI:29986"/>
        <dbReference type="EC" id="5.1.1.3"/>
    </reaction>
</comment>
<dbReference type="AlphaFoldDB" id="A0A3B0ZSZ0"/>
<dbReference type="Pfam" id="PF01177">
    <property type="entry name" value="Asp_Glu_race"/>
    <property type="match status" value="1"/>
</dbReference>
<evidence type="ECO:0000256" key="3">
    <source>
        <dbReference type="ARBA" id="ARBA00022960"/>
    </source>
</evidence>
<dbReference type="InterPro" id="IPR001920">
    <property type="entry name" value="Asp/Glu_race"/>
</dbReference>
<keyword evidence="3" id="KW-0133">Cell shape</keyword>
<dbReference type="PANTHER" id="PTHR21198">
    <property type="entry name" value="GLUTAMATE RACEMASE"/>
    <property type="match status" value="1"/>
</dbReference>
<dbReference type="PROSITE" id="PS00923">
    <property type="entry name" value="ASP_GLU_RACEMASE_1"/>
    <property type="match status" value="1"/>
</dbReference>
<dbReference type="GO" id="GO:0008881">
    <property type="term" value="F:glutamate racemase activity"/>
    <property type="evidence" value="ECO:0007669"/>
    <property type="project" value="UniProtKB-EC"/>
</dbReference>
<evidence type="ECO:0000256" key="5">
    <source>
        <dbReference type="ARBA" id="ARBA00023235"/>
    </source>
</evidence>
<dbReference type="HAMAP" id="MF_00258">
    <property type="entry name" value="Glu_racemase"/>
    <property type="match status" value="1"/>
</dbReference>
<dbReference type="InterPro" id="IPR033134">
    <property type="entry name" value="Asp/Glu_racemase_AS_2"/>
</dbReference>
<keyword evidence="4" id="KW-0573">Peptidoglycan synthesis</keyword>
<dbReference type="NCBIfam" id="TIGR00067">
    <property type="entry name" value="glut_race"/>
    <property type="match status" value="1"/>
</dbReference>
<dbReference type="GO" id="GO:0009252">
    <property type="term" value="P:peptidoglycan biosynthetic process"/>
    <property type="evidence" value="ECO:0007669"/>
    <property type="project" value="UniProtKB-KW"/>
</dbReference>
<evidence type="ECO:0000256" key="1">
    <source>
        <dbReference type="ARBA" id="ARBA00001602"/>
    </source>
</evidence>
<gene>
    <name evidence="7" type="ORF">MNBD_GAMMA18-82</name>
</gene>
<keyword evidence="6" id="KW-0961">Cell wall biogenesis/degradation</keyword>
<dbReference type="InterPro" id="IPR015942">
    <property type="entry name" value="Asp/Glu/hydantoin_racemase"/>
</dbReference>
<name>A0A3B0ZSZ0_9ZZZZ</name>
<dbReference type="Gene3D" id="3.40.50.1860">
    <property type="match status" value="2"/>
</dbReference>